<feature type="domain" description="GtrA/DPMS transmembrane" evidence="6">
    <location>
        <begin position="8"/>
        <end position="128"/>
    </location>
</feature>
<dbReference type="Proteomes" id="UP000001508">
    <property type="component" value="Chromosome"/>
</dbReference>
<dbReference type="AlphaFoldDB" id="D6Z4H8"/>
<evidence type="ECO:0000256" key="4">
    <source>
        <dbReference type="ARBA" id="ARBA00023136"/>
    </source>
</evidence>
<dbReference type="InterPro" id="IPR007267">
    <property type="entry name" value="GtrA_DPMS_TM"/>
</dbReference>
<dbReference type="STRING" id="589865.DaAHT2_1762"/>
<dbReference type="GO" id="GO:0016020">
    <property type="term" value="C:membrane"/>
    <property type="evidence" value="ECO:0007669"/>
    <property type="project" value="UniProtKB-SubCell"/>
</dbReference>
<feature type="transmembrane region" description="Helical" evidence="5">
    <location>
        <begin position="73"/>
        <end position="90"/>
    </location>
</feature>
<dbReference type="EMBL" id="CP001940">
    <property type="protein sequence ID" value="ADH86453.1"/>
    <property type="molecule type" value="Genomic_DNA"/>
</dbReference>
<dbReference type="HOGENOM" id="CLU_1891670_0_0_7"/>
<dbReference type="RefSeq" id="WP_013163976.1">
    <property type="nucleotide sequence ID" value="NC_014216.1"/>
</dbReference>
<evidence type="ECO:0000313" key="7">
    <source>
        <dbReference type="EMBL" id="ADH86453.1"/>
    </source>
</evidence>
<name>D6Z4H8_DESAT</name>
<evidence type="ECO:0000256" key="1">
    <source>
        <dbReference type="ARBA" id="ARBA00004141"/>
    </source>
</evidence>
<dbReference type="GO" id="GO:0000271">
    <property type="term" value="P:polysaccharide biosynthetic process"/>
    <property type="evidence" value="ECO:0007669"/>
    <property type="project" value="InterPro"/>
</dbReference>
<accession>D6Z4H8</accession>
<keyword evidence="4 5" id="KW-0472">Membrane</keyword>
<evidence type="ECO:0000259" key="6">
    <source>
        <dbReference type="Pfam" id="PF04138"/>
    </source>
</evidence>
<gene>
    <name evidence="7" type="ordered locus">DaAHT2_1762</name>
</gene>
<sequence>MYTACKYFVFALIATGINLLTQWPFFLLLDGFWVLYLALCFGTLTGLITKYTLDKRWIFYYTAHSRRDDLSRFGLYSLMGVFTTAVFWGTEMGFYYTFEFAGAQYVGGGLGLMVGYTIKYLLDKKFVFKVA</sequence>
<dbReference type="OrthoDB" id="565050at2"/>
<dbReference type="NCBIfam" id="NF037976">
    <property type="entry name" value="gtrA_1"/>
    <property type="match status" value="1"/>
</dbReference>
<dbReference type="Pfam" id="PF04138">
    <property type="entry name" value="GtrA_DPMS_TM"/>
    <property type="match status" value="1"/>
</dbReference>
<feature type="transmembrane region" description="Helical" evidence="5">
    <location>
        <begin position="102"/>
        <end position="122"/>
    </location>
</feature>
<protein>
    <recommendedName>
        <fullName evidence="6">GtrA/DPMS transmembrane domain-containing protein</fullName>
    </recommendedName>
</protein>
<feature type="transmembrane region" description="Helical" evidence="5">
    <location>
        <begin position="7"/>
        <end position="26"/>
    </location>
</feature>
<comment type="subcellular location">
    <subcellularLocation>
        <location evidence="1">Membrane</location>
        <topology evidence="1">Multi-pass membrane protein</topology>
    </subcellularLocation>
</comment>
<dbReference type="eggNOG" id="COG2246">
    <property type="taxonomic scope" value="Bacteria"/>
</dbReference>
<feature type="transmembrane region" description="Helical" evidence="5">
    <location>
        <begin position="32"/>
        <end position="53"/>
    </location>
</feature>
<keyword evidence="8" id="KW-1185">Reference proteome</keyword>
<proteinExistence type="predicted"/>
<dbReference type="KEGG" id="dak:DaAHT2_1762"/>
<evidence type="ECO:0000256" key="3">
    <source>
        <dbReference type="ARBA" id="ARBA00022989"/>
    </source>
</evidence>
<organism evidence="7 8">
    <name type="scientific">Desulfurivibrio alkaliphilus (strain DSM 19089 / UNIQEM U267 / AHT2)</name>
    <dbReference type="NCBI Taxonomy" id="589865"/>
    <lineage>
        <taxon>Bacteria</taxon>
        <taxon>Pseudomonadati</taxon>
        <taxon>Thermodesulfobacteriota</taxon>
        <taxon>Desulfobulbia</taxon>
        <taxon>Desulfobulbales</taxon>
        <taxon>Desulfobulbaceae</taxon>
        <taxon>Desulfurivibrio</taxon>
    </lineage>
</organism>
<evidence type="ECO:0000256" key="5">
    <source>
        <dbReference type="SAM" id="Phobius"/>
    </source>
</evidence>
<evidence type="ECO:0000313" key="8">
    <source>
        <dbReference type="Proteomes" id="UP000001508"/>
    </source>
</evidence>
<reference evidence="8" key="1">
    <citation type="submission" date="2010-02" db="EMBL/GenBank/DDBJ databases">
        <title>Complete sequence of Desulfurivibrio alkaliphilus AHT2.</title>
        <authorList>
            <consortium name="US DOE Joint Genome Institute"/>
            <person name="Pitluck S."/>
            <person name="Chertkov O."/>
            <person name="Detter J.C."/>
            <person name="Han C."/>
            <person name="Tapia R."/>
            <person name="Larimer F."/>
            <person name="Land M."/>
            <person name="Hauser L."/>
            <person name="Kyrpides N."/>
            <person name="Mikhailova N."/>
            <person name="Sorokin D.Y."/>
            <person name="Muyzer G."/>
            <person name="Woyke T."/>
        </authorList>
    </citation>
    <scope>NUCLEOTIDE SEQUENCE [LARGE SCALE GENOMIC DNA]</scope>
    <source>
        <strain evidence="8">DSM 19089 / UNIQEM U267 / AHT2</strain>
    </source>
</reference>
<keyword evidence="2 5" id="KW-0812">Transmembrane</keyword>
<keyword evidence="3 5" id="KW-1133">Transmembrane helix</keyword>
<evidence type="ECO:0000256" key="2">
    <source>
        <dbReference type="ARBA" id="ARBA00022692"/>
    </source>
</evidence>
<dbReference type="InParanoid" id="D6Z4H8"/>